<evidence type="ECO:0000256" key="5">
    <source>
        <dbReference type="RuleBase" id="RU363032"/>
    </source>
</evidence>
<evidence type="ECO:0000256" key="4">
    <source>
        <dbReference type="ARBA" id="ARBA00023136"/>
    </source>
</evidence>
<feature type="transmembrane region" description="Helical" evidence="5">
    <location>
        <begin position="541"/>
        <end position="563"/>
    </location>
</feature>
<feature type="transmembrane region" description="Helical" evidence="5">
    <location>
        <begin position="489"/>
        <end position="507"/>
    </location>
</feature>
<dbReference type="CDD" id="cd06261">
    <property type="entry name" value="TM_PBP2"/>
    <property type="match status" value="1"/>
</dbReference>
<dbReference type="AlphaFoldDB" id="A0A7C4H9X8"/>
<dbReference type="PROSITE" id="PS50928">
    <property type="entry name" value="ABC_TM1"/>
    <property type="match status" value="1"/>
</dbReference>
<keyword evidence="4 5" id="KW-0472">Membrane</keyword>
<reference evidence="7" key="1">
    <citation type="journal article" date="2020" name="mSystems">
        <title>Genome- and Community-Level Interaction Insights into Carbon Utilization and Element Cycling Functions of Hydrothermarchaeota in Hydrothermal Sediment.</title>
        <authorList>
            <person name="Zhou Z."/>
            <person name="Liu Y."/>
            <person name="Xu W."/>
            <person name="Pan J."/>
            <person name="Luo Z.H."/>
            <person name="Li M."/>
        </authorList>
    </citation>
    <scope>NUCLEOTIDE SEQUENCE [LARGE SCALE GENOMIC DNA]</scope>
    <source>
        <strain evidence="7">SpSt-642</strain>
    </source>
</reference>
<organism evidence="7">
    <name type="scientific">Staphylothermus marinus</name>
    <dbReference type="NCBI Taxonomy" id="2280"/>
    <lineage>
        <taxon>Archaea</taxon>
        <taxon>Thermoproteota</taxon>
        <taxon>Thermoprotei</taxon>
        <taxon>Desulfurococcales</taxon>
        <taxon>Desulfurococcaceae</taxon>
        <taxon>Staphylothermus</taxon>
    </lineage>
</organism>
<proteinExistence type="inferred from homology"/>
<evidence type="ECO:0000256" key="1">
    <source>
        <dbReference type="ARBA" id="ARBA00004141"/>
    </source>
</evidence>
<keyword evidence="2 5" id="KW-0812">Transmembrane</keyword>
<evidence type="ECO:0000259" key="6">
    <source>
        <dbReference type="PROSITE" id="PS50928"/>
    </source>
</evidence>
<dbReference type="PANTHER" id="PTHR43839">
    <property type="entry name" value="OPPC IN A BINDING PROTEIN-DEPENDENT TRANSPORT SYSTEM"/>
    <property type="match status" value="1"/>
</dbReference>
<feature type="transmembrane region" description="Helical" evidence="5">
    <location>
        <begin position="374"/>
        <end position="400"/>
    </location>
</feature>
<comment type="caution">
    <text evidence="7">The sequence shown here is derived from an EMBL/GenBank/DDBJ whole genome shotgun (WGS) entry which is preliminary data.</text>
</comment>
<dbReference type="Gene3D" id="1.10.3720.10">
    <property type="entry name" value="MetI-like"/>
    <property type="match status" value="1"/>
</dbReference>
<dbReference type="SUPFAM" id="SSF161098">
    <property type="entry name" value="MetI-like"/>
    <property type="match status" value="1"/>
</dbReference>
<evidence type="ECO:0000256" key="3">
    <source>
        <dbReference type="ARBA" id="ARBA00022989"/>
    </source>
</evidence>
<keyword evidence="3 5" id="KW-1133">Transmembrane helix</keyword>
<protein>
    <submittedName>
        <fullName evidence="7">ABC transporter permease</fullName>
    </submittedName>
</protein>
<sequence length="577" mass="66018">MVELKSIYRTIIEIFKELKRHKIGIIGFTLLMIEIGLIIFFPIVADADAIKYWNSDLKYFEKNPRFAPPIWASYLFPWERPPTKYIEPDVIREDYDFNKFEGDDGYYAYYVKSLQGKWYIEINGTKYDIADPNFVREYFWPADKQRYSKVTIVKVIYTYNFYHGSSPIDVIFSLRLNLPSFNGDSKSSGKYFIGIYVHRPDGITLSLIPGSKYPDNIYKLEPYDFKRSDMRSDLIQDLLNIKPDGKFTLSLHVYAISKLEMLGETKYQENFVQQVIQPLLNAANITETGRWGTIPLVEMIFSKAEPGLLELRAGKLNGKYVFEFLFVFMFEQGKENYEVNIEADKAAFAGGWGLMGTDAFGRDLWTGIVYGIRWALLLGVVVALITNLTGTLYGVTSAYFGGKVDMVMQQIYRIYVSIPSFPILIMLSWSMGSSLWLLMSLMIIFNLTGPQYTVRSMALQIREQTYVEAARALGASHARILLRYIYPQVAPYLFASIALSVPGYILTEAGLSFLGLGDPTIVTWGKILEEAANRGAFAYGAWWWILFPGLAIVITSLAFIMFGQAIERIIEPRLRTR</sequence>
<evidence type="ECO:0000256" key="2">
    <source>
        <dbReference type="ARBA" id="ARBA00022692"/>
    </source>
</evidence>
<dbReference type="InterPro" id="IPR035906">
    <property type="entry name" value="MetI-like_sf"/>
</dbReference>
<dbReference type="GO" id="GO:0005886">
    <property type="term" value="C:plasma membrane"/>
    <property type="evidence" value="ECO:0007669"/>
    <property type="project" value="UniProtKB-SubCell"/>
</dbReference>
<dbReference type="InterPro" id="IPR000515">
    <property type="entry name" value="MetI-like"/>
</dbReference>
<feature type="transmembrane region" description="Helical" evidence="5">
    <location>
        <begin position="23"/>
        <end position="45"/>
    </location>
</feature>
<evidence type="ECO:0000313" key="7">
    <source>
        <dbReference type="EMBL" id="HGM59166.1"/>
    </source>
</evidence>
<dbReference type="Pfam" id="PF00528">
    <property type="entry name" value="BPD_transp_1"/>
    <property type="match status" value="1"/>
</dbReference>
<keyword evidence="5" id="KW-0813">Transport</keyword>
<dbReference type="GO" id="GO:0055085">
    <property type="term" value="P:transmembrane transport"/>
    <property type="evidence" value="ECO:0007669"/>
    <property type="project" value="InterPro"/>
</dbReference>
<dbReference type="PANTHER" id="PTHR43839:SF1">
    <property type="entry name" value="OPPC IN A BINDING PROTEIN-DEPENDENT TRANSPORT SYSTEM"/>
    <property type="match status" value="1"/>
</dbReference>
<name>A0A7C4H9X8_STAMA</name>
<feature type="domain" description="ABC transmembrane type-1" evidence="6">
    <location>
        <begin position="372"/>
        <end position="563"/>
    </location>
</feature>
<comment type="similarity">
    <text evidence="5">Belongs to the binding-protein-dependent transport system permease family.</text>
</comment>
<comment type="subcellular location">
    <subcellularLocation>
        <location evidence="5">Cell membrane</location>
        <topology evidence="5">Multi-pass membrane protein</topology>
    </subcellularLocation>
    <subcellularLocation>
        <location evidence="1">Membrane</location>
        <topology evidence="1">Multi-pass membrane protein</topology>
    </subcellularLocation>
</comment>
<accession>A0A7C4H9X8</accession>
<dbReference type="EMBL" id="DTBJ01000054">
    <property type="protein sequence ID" value="HGM59166.1"/>
    <property type="molecule type" value="Genomic_DNA"/>
</dbReference>
<feature type="transmembrane region" description="Helical" evidence="5">
    <location>
        <begin position="435"/>
        <end position="454"/>
    </location>
</feature>
<gene>
    <name evidence="7" type="ORF">ENU14_06265</name>
</gene>